<dbReference type="GO" id="GO:0006099">
    <property type="term" value="P:tricarboxylic acid cycle"/>
    <property type="evidence" value="ECO:0007669"/>
    <property type="project" value="InterPro"/>
</dbReference>
<dbReference type="EMBL" id="MDLC01000028">
    <property type="protein sequence ID" value="ODS23461.1"/>
    <property type="molecule type" value="Genomic_DNA"/>
</dbReference>
<dbReference type="PANTHER" id="PTHR38689:SF1">
    <property type="entry name" value="SUCCINATE DEHYDROGENASE HYDROPHOBIC MEMBRANE ANCHOR SUBUNIT"/>
    <property type="match status" value="1"/>
</dbReference>
<feature type="transmembrane region" description="Helical" evidence="6">
    <location>
        <begin position="12"/>
        <end position="35"/>
    </location>
</feature>
<keyword evidence="6" id="KW-0472">Membrane</keyword>
<evidence type="ECO:0000256" key="1">
    <source>
        <dbReference type="ARBA" id="ARBA00001971"/>
    </source>
</evidence>
<evidence type="ECO:0000313" key="7">
    <source>
        <dbReference type="EMBL" id="ODS23461.1"/>
    </source>
</evidence>
<dbReference type="InterPro" id="IPR014312">
    <property type="entry name" value="Succ_DH_anchor"/>
</dbReference>
<comment type="function">
    <text evidence="2">Membrane-anchoring subunit of succinate dehydrogenase (SDH).</text>
</comment>
<dbReference type="GO" id="GO:0020037">
    <property type="term" value="F:heme binding"/>
    <property type="evidence" value="ECO:0007669"/>
    <property type="project" value="InterPro"/>
</dbReference>
<accession>A0A1D2QPF4</accession>
<dbReference type="GO" id="GO:0009055">
    <property type="term" value="F:electron transfer activity"/>
    <property type="evidence" value="ECO:0007669"/>
    <property type="project" value="TreeGrafter"/>
</dbReference>
<feature type="transmembrane region" description="Helical" evidence="6">
    <location>
        <begin position="82"/>
        <end position="104"/>
    </location>
</feature>
<comment type="caution">
    <text evidence="7">The sequence shown here is derived from an EMBL/GenBank/DDBJ whole genome shotgun (WGS) entry which is preliminary data.</text>
</comment>
<evidence type="ECO:0000256" key="3">
    <source>
        <dbReference type="ARBA" id="ARBA00004141"/>
    </source>
</evidence>
<evidence type="ECO:0000256" key="6">
    <source>
        <dbReference type="SAM" id="Phobius"/>
    </source>
</evidence>
<feature type="transmembrane region" description="Helical" evidence="6">
    <location>
        <begin position="47"/>
        <end position="70"/>
    </location>
</feature>
<keyword evidence="4 6" id="KW-0812">Transmembrane</keyword>
<evidence type="ECO:0008006" key="9">
    <source>
        <dbReference type="Google" id="ProtNLM"/>
    </source>
</evidence>
<dbReference type="STRING" id="62101.AB835_08865"/>
<dbReference type="InterPro" id="IPR034804">
    <property type="entry name" value="SQR/QFR_C/D"/>
</dbReference>
<dbReference type="PANTHER" id="PTHR38689">
    <property type="entry name" value="SUCCINATE DEHYDROGENASE HYDROPHOBIC MEMBRANE ANCHOR SUBUNIT"/>
    <property type="match status" value="1"/>
</dbReference>
<dbReference type="GO" id="GO:0005886">
    <property type="term" value="C:plasma membrane"/>
    <property type="evidence" value="ECO:0007669"/>
    <property type="project" value="TreeGrafter"/>
</dbReference>
<reference evidence="7 8" key="1">
    <citation type="journal article" date="2016" name="Appl. Environ. Microbiol.">
        <title>Lack of Overt Genome Reduction in the Bryostatin-Producing Bryozoan Symbiont "Candidatus Endobugula sertula".</title>
        <authorList>
            <person name="Miller I.J."/>
            <person name="Vanee N."/>
            <person name="Fong S.S."/>
            <person name="Lim-Fong G.E."/>
            <person name="Kwan J.C."/>
        </authorList>
    </citation>
    <scope>NUCLEOTIDE SEQUENCE [LARGE SCALE GENOMIC DNA]</scope>
    <source>
        <strain evidence="7">AB1-4</strain>
    </source>
</reference>
<name>A0A1D2QPF4_9GAMM</name>
<evidence type="ECO:0000313" key="8">
    <source>
        <dbReference type="Proteomes" id="UP000242502"/>
    </source>
</evidence>
<organism evidence="7 8">
    <name type="scientific">Candidatus Endobugula sertula</name>
    <name type="common">Bugula neritina bacterial symbiont</name>
    <dbReference type="NCBI Taxonomy" id="62101"/>
    <lineage>
        <taxon>Bacteria</taxon>
        <taxon>Pseudomonadati</taxon>
        <taxon>Pseudomonadota</taxon>
        <taxon>Gammaproteobacteria</taxon>
        <taxon>Cellvibrionales</taxon>
        <taxon>Cellvibrionaceae</taxon>
        <taxon>Candidatus Endobugula</taxon>
    </lineage>
</organism>
<gene>
    <name evidence="7" type="ORF">AB835_08865</name>
</gene>
<dbReference type="SUPFAM" id="SSF81343">
    <property type="entry name" value="Fumarate reductase respiratory complex transmembrane subunits"/>
    <property type="match status" value="1"/>
</dbReference>
<dbReference type="Gene3D" id="1.20.1300.10">
    <property type="entry name" value="Fumarate reductase/succinate dehydrogenase, transmembrane subunit"/>
    <property type="match status" value="1"/>
</dbReference>
<dbReference type="AlphaFoldDB" id="A0A1D2QPF4"/>
<keyword evidence="5 6" id="KW-1133">Transmembrane helix</keyword>
<dbReference type="GO" id="GO:0017004">
    <property type="term" value="P:cytochrome complex assembly"/>
    <property type="evidence" value="ECO:0007669"/>
    <property type="project" value="TreeGrafter"/>
</dbReference>
<evidence type="ECO:0000256" key="2">
    <source>
        <dbReference type="ARBA" id="ARBA00004050"/>
    </source>
</evidence>
<evidence type="ECO:0000256" key="5">
    <source>
        <dbReference type="ARBA" id="ARBA00022989"/>
    </source>
</evidence>
<comment type="cofactor">
    <cofactor evidence="1">
        <name>heme</name>
        <dbReference type="ChEBI" id="CHEBI:30413"/>
    </cofactor>
</comment>
<protein>
    <recommendedName>
        <fullName evidence="9">Succinate dehydrogenase hydrophobic membrane anchor subunit</fullName>
    </recommendedName>
</protein>
<evidence type="ECO:0000256" key="4">
    <source>
        <dbReference type="ARBA" id="ARBA00022692"/>
    </source>
</evidence>
<comment type="subcellular location">
    <subcellularLocation>
        <location evidence="3">Membrane</location>
        <topology evidence="3">Multi-pass membrane protein</topology>
    </subcellularLocation>
</comment>
<sequence length="106" mass="11711">MNGVQQWVFQRVSNVVFVIFGLILLKTIVSGGLTYESLNALFATTHFTAYAFVTLVFASVNSLLAGWQITGDYAAKFKIPPMLMMSVTVVVSLVYLVYGSMVLFGW</sequence>
<dbReference type="Proteomes" id="UP000242502">
    <property type="component" value="Unassembled WGS sequence"/>
</dbReference>
<proteinExistence type="predicted"/>